<dbReference type="RefSeq" id="WP_036162464.1">
    <property type="nucleotide sequence ID" value="NZ_JANTOO010000011.1"/>
</dbReference>
<reference evidence="2 3" key="1">
    <citation type="submission" date="2022-08" db="EMBL/GenBank/DDBJ databases">
        <title>Lysinibacillus sequencing.</title>
        <authorList>
            <person name="Dunlap C."/>
        </authorList>
    </citation>
    <scope>NUCLEOTIDE SEQUENCE [LARGE SCALE GENOMIC DNA]</scope>
    <source>
        <strain evidence="2 3">PB211</strain>
    </source>
</reference>
<dbReference type="Proteomes" id="UP001525021">
    <property type="component" value="Unassembled WGS sequence"/>
</dbReference>
<evidence type="ECO:0000313" key="2">
    <source>
        <dbReference type="EMBL" id="MCS1396492.1"/>
    </source>
</evidence>
<accession>A0ABT2DQ02</accession>
<sequence length="92" mass="10767">MAKHSDTSWKQDHPSTLFSNSVQKADRMLKHAKSHPEEMAIEHAFDQIKHAENARLNAEQYGEHLDIVQQNKDYLEQIKQQLHEMKENMSGQ</sequence>
<evidence type="ECO:0000256" key="1">
    <source>
        <dbReference type="SAM" id="MobiDB-lite"/>
    </source>
</evidence>
<name>A0ABT2DQ02_9BACI</name>
<feature type="region of interest" description="Disordered" evidence="1">
    <location>
        <begin position="1"/>
        <end position="24"/>
    </location>
</feature>
<feature type="compositionally biased region" description="Polar residues" evidence="1">
    <location>
        <begin position="14"/>
        <end position="23"/>
    </location>
</feature>
<proteinExistence type="predicted"/>
<comment type="caution">
    <text evidence="2">The sequence shown here is derived from an EMBL/GenBank/DDBJ whole genome shotgun (WGS) entry which is preliminary data.</text>
</comment>
<keyword evidence="3" id="KW-1185">Reference proteome</keyword>
<protein>
    <recommendedName>
        <fullName evidence="4">DUF2564 family protein</fullName>
    </recommendedName>
</protein>
<dbReference type="EMBL" id="JANTOO010000011">
    <property type="protein sequence ID" value="MCS1396492.1"/>
    <property type="molecule type" value="Genomic_DNA"/>
</dbReference>
<evidence type="ECO:0000313" key="3">
    <source>
        <dbReference type="Proteomes" id="UP001525021"/>
    </source>
</evidence>
<organism evidence="2 3">
    <name type="scientific">Lysinibacillus pinottii</name>
    <dbReference type="NCBI Taxonomy" id="2973932"/>
    <lineage>
        <taxon>Bacteria</taxon>
        <taxon>Bacillati</taxon>
        <taxon>Bacillota</taxon>
        <taxon>Bacilli</taxon>
        <taxon>Bacillales</taxon>
        <taxon>Bacillaceae</taxon>
        <taxon>Lysinibacillus</taxon>
    </lineage>
</organism>
<feature type="compositionally biased region" description="Basic and acidic residues" evidence="1">
    <location>
        <begin position="1"/>
        <end position="13"/>
    </location>
</feature>
<evidence type="ECO:0008006" key="4">
    <source>
        <dbReference type="Google" id="ProtNLM"/>
    </source>
</evidence>
<gene>
    <name evidence="2" type="ORF">NXZ79_10685</name>
</gene>